<evidence type="ECO:0000313" key="4">
    <source>
        <dbReference type="EMBL" id="AGO83030.1"/>
    </source>
</evidence>
<organism evidence="4 5">
    <name type="scientific">Pandoravirus dulcis</name>
    <dbReference type="NCBI Taxonomy" id="1349409"/>
    <lineage>
        <taxon>Viruses</taxon>
        <taxon>Pandoravirus</taxon>
    </lineage>
</organism>
<dbReference type="Gene3D" id="2.130.10.10">
    <property type="entry name" value="YVTN repeat-like/Quinoprotein amine dehydrogenase"/>
    <property type="match status" value="1"/>
</dbReference>
<dbReference type="RefSeq" id="YP_008319699.1">
    <property type="nucleotide sequence ID" value="NC_021858.1"/>
</dbReference>
<keyword evidence="1" id="KW-0853">WD repeat</keyword>
<dbReference type="SMART" id="SM00320">
    <property type="entry name" value="WD40"/>
    <property type="match status" value="3"/>
</dbReference>
<sequence length="356" mass="38159">MALACQPTTTARTGLLSLKFNQDQSCLTAATRKGFRVWNADPFALRYERDLGGGVGLATMLFRSNIVALVGGGASPCFRDDRVMIWDDHRGQSIAELCFNSPVRGVEMVRDAIAVALDGRVFVYTLSDLEIAKRIPTVDNPRGLVDIRASQGGNVIAALSTKAGHVEIHHSDDRRPLVIRAHEMPIARFSLNADGSLLATVSEKGTVVRVWDTGLGEKRAELRRGKDAASINSLVFSLDSRWLGVSSDRGTVHVFDLDAPPPEAPSGLLQYIGSTGVLGAGVSEYSMSRFSKAQIHLPGRAPACACAFGRAPGQVLVVDAEGIYSVYTFDMDQGGEGRVAHRFVFDAGGVDDADQA</sequence>
<proteinExistence type="inferred from homology"/>
<dbReference type="GeneID" id="16512358"/>
<accession>S4VUF5</accession>
<dbReference type="InterPro" id="IPR048720">
    <property type="entry name" value="PROPPIN"/>
</dbReference>
<evidence type="ECO:0000256" key="1">
    <source>
        <dbReference type="ARBA" id="ARBA00022574"/>
    </source>
</evidence>
<dbReference type="InterPro" id="IPR001680">
    <property type="entry name" value="WD40_rpt"/>
</dbReference>
<dbReference type="Pfam" id="PF21032">
    <property type="entry name" value="PROPPIN"/>
    <property type="match status" value="1"/>
</dbReference>
<keyword evidence="2" id="KW-0677">Repeat</keyword>
<dbReference type="SUPFAM" id="SSF50978">
    <property type="entry name" value="WD40 repeat-like"/>
    <property type="match status" value="1"/>
</dbReference>
<dbReference type="Proteomes" id="UP000201566">
    <property type="component" value="Segment"/>
</dbReference>
<evidence type="ECO:0000313" key="5">
    <source>
        <dbReference type="Proteomes" id="UP000201566"/>
    </source>
</evidence>
<reference evidence="4 5" key="1">
    <citation type="journal article" date="2013" name="Science">
        <title>Pandoraviruses: amoeba viruses with genomes up to 2.5 Mb reaching that of parasitic eukaryotes.</title>
        <authorList>
            <person name="Philippe N."/>
            <person name="Legendre M."/>
            <person name="Doutre G."/>
            <person name="Coute Y."/>
            <person name="Poirot O."/>
            <person name="Lescot M."/>
            <person name="Arslan D."/>
            <person name="Seltzer V."/>
            <person name="Bertaux L."/>
            <person name="Bruley C."/>
            <person name="Garin J."/>
            <person name="Claverie J.M."/>
            <person name="Abergel C."/>
        </authorList>
    </citation>
    <scope>NUCLEOTIDE SEQUENCE [LARGE SCALE GENOMIC DNA]</scope>
    <source>
        <strain evidence="4">Melbourne</strain>
    </source>
</reference>
<gene>
    <name evidence="4" type="ORF">pdul_cds_823</name>
</gene>
<comment type="similarity">
    <text evidence="3">Belongs to the WD repeat PROPPIN family.</text>
</comment>
<dbReference type="InterPro" id="IPR036322">
    <property type="entry name" value="WD40_repeat_dom_sf"/>
</dbReference>
<evidence type="ECO:0000256" key="3">
    <source>
        <dbReference type="ARBA" id="ARBA00025740"/>
    </source>
</evidence>
<protein>
    <submittedName>
        <fullName evidence="4">WD40-repeat containing protein</fullName>
    </submittedName>
</protein>
<evidence type="ECO:0000256" key="2">
    <source>
        <dbReference type="ARBA" id="ARBA00022737"/>
    </source>
</evidence>
<dbReference type="PANTHER" id="PTHR11227">
    <property type="entry name" value="WD-REPEAT PROTEIN INTERACTING WITH PHOSPHOINOSIDES WIPI -RELATED"/>
    <property type="match status" value="1"/>
</dbReference>
<name>S4VUF5_9VIRU</name>
<dbReference type="InterPro" id="IPR015943">
    <property type="entry name" value="WD40/YVTN_repeat-like_dom_sf"/>
</dbReference>
<dbReference type="KEGG" id="vg:16512358"/>
<dbReference type="EMBL" id="KC977570">
    <property type="protein sequence ID" value="AGO83030.1"/>
    <property type="molecule type" value="Genomic_DNA"/>
</dbReference>